<dbReference type="PANTHER" id="PTHR13944">
    <property type="entry name" value="AGAP007712-PA"/>
    <property type="match status" value="1"/>
</dbReference>
<dbReference type="AlphaFoldDB" id="A0A7L3M554"/>
<feature type="compositionally biased region" description="Polar residues" evidence="1">
    <location>
        <begin position="113"/>
        <end position="125"/>
    </location>
</feature>
<dbReference type="EMBL" id="VZUA01021795">
    <property type="protein sequence ID" value="NXU61396.1"/>
    <property type="molecule type" value="Genomic_DNA"/>
</dbReference>
<dbReference type="InterPro" id="IPR051632">
    <property type="entry name" value="Rho_GEF"/>
</dbReference>
<keyword evidence="3" id="KW-1185">Reference proteome</keyword>
<dbReference type="GO" id="GO:0043123">
    <property type="term" value="P:positive regulation of canonical NF-kappaB signal transduction"/>
    <property type="evidence" value="ECO:0007669"/>
    <property type="project" value="TreeGrafter"/>
</dbReference>
<evidence type="ECO:0000313" key="2">
    <source>
        <dbReference type="EMBL" id="NXU61396.1"/>
    </source>
</evidence>
<reference evidence="2 3" key="1">
    <citation type="submission" date="2019-09" db="EMBL/GenBank/DDBJ databases">
        <title>Bird 10,000 Genomes (B10K) Project - Family phase.</title>
        <authorList>
            <person name="Zhang G."/>
        </authorList>
    </citation>
    <scope>NUCLEOTIDE SEQUENCE [LARGE SCALE GENOMIC DNA]</scope>
    <source>
        <strain evidence="2">B10K-DU-029-69</strain>
        <tissue evidence="2">Muscle</tissue>
    </source>
</reference>
<dbReference type="GO" id="GO:0071875">
    <property type="term" value="P:adrenergic receptor signaling pathway"/>
    <property type="evidence" value="ECO:0007669"/>
    <property type="project" value="TreeGrafter"/>
</dbReference>
<feature type="non-terminal residue" evidence="2">
    <location>
        <position position="1"/>
    </location>
</feature>
<accession>A0A7L3M554</accession>
<dbReference type="OrthoDB" id="9950870at2759"/>
<protein>
    <submittedName>
        <fullName evidence="2">AKP13 protein</fullName>
    </submittedName>
</protein>
<feature type="non-terminal residue" evidence="2">
    <location>
        <position position="146"/>
    </location>
</feature>
<dbReference type="Proteomes" id="UP000558460">
    <property type="component" value="Unassembled WGS sequence"/>
</dbReference>
<comment type="caution">
    <text evidence="2">The sequence shown here is derived from an EMBL/GenBank/DDBJ whole genome shotgun (WGS) entry which is preliminary data.</text>
</comment>
<gene>
    <name evidence="2" type="primary">Akap13_0</name>
    <name evidence="2" type="ORF">HORVUL_R05712</name>
</gene>
<dbReference type="GO" id="GO:0005078">
    <property type="term" value="F:MAP-kinase scaffold activity"/>
    <property type="evidence" value="ECO:0007669"/>
    <property type="project" value="TreeGrafter"/>
</dbReference>
<dbReference type="GO" id="GO:0015629">
    <property type="term" value="C:actin cytoskeleton"/>
    <property type="evidence" value="ECO:0007669"/>
    <property type="project" value="TreeGrafter"/>
</dbReference>
<organism evidence="2 3">
    <name type="scientific">Horornis vulcanius</name>
    <dbReference type="NCBI Taxonomy" id="2585811"/>
    <lineage>
        <taxon>Eukaryota</taxon>
        <taxon>Metazoa</taxon>
        <taxon>Chordata</taxon>
        <taxon>Craniata</taxon>
        <taxon>Vertebrata</taxon>
        <taxon>Euteleostomi</taxon>
        <taxon>Archelosauria</taxon>
        <taxon>Archosauria</taxon>
        <taxon>Dinosauria</taxon>
        <taxon>Saurischia</taxon>
        <taxon>Theropoda</taxon>
        <taxon>Coelurosauria</taxon>
        <taxon>Aves</taxon>
        <taxon>Neognathae</taxon>
        <taxon>Neoaves</taxon>
        <taxon>Telluraves</taxon>
        <taxon>Australaves</taxon>
        <taxon>Passeriformes</taxon>
        <taxon>Sylvioidea</taxon>
        <taxon>Scotocercidae</taxon>
        <taxon>Horornis</taxon>
    </lineage>
</organism>
<sequence length="146" mass="16016">IFNFPYPQQPEEEQSACDVTSSSSSADDTMSLERNSSLGSDTSLPFPPMGSFSQPKDRHSLGGSCTNMVSSEGGEKEEELDSITDVPTPSSVLRGSMRPLSPFRRHSWGPGKNATNEAEINQRSSMRILGDGIKKPPIHRRRYKAN</sequence>
<feature type="region of interest" description="Disordered" evidence="1">
    <location>
        <begin position="1"/>
        <end position="146"/>
    </location>
</feature>
<proteinExistence type="predicted"/>
<dbReference type="PANTHER" id="PTHR13944:SF18">
    <property type="entry name" value="A-KINASE ANCHOR PROTEIN 13"/>
    <property type="match status" value="1"/>
</dbReference>
<name>A0A7L3M554_9PASS</name>
<evidence type="ECO:0000313" key="3">
    <source>
        <dbReference type="Proteomes" id="UP000558460"/>
    </source>
</evidence>
<dbReference type="GO" id="GO:0016020">
    <property type="term" value="C:membrane"/>
    <property type="evidence" value="ECO:0007669"/>
    <property type="project" value="TreeGrafter"/>
</dbReference>
<feature type="compositionally biased region" description="Basic residues" evidence="1">
    <location>
        <begin position="136"/>
        <end position="146"/>
    </location>
</feature>
<evidence type="ECO:0000256" key="1">
    <source>
        <dbReference type="SAM" id="MobiDB-lite"/>
    </source>
</evidence>
<feature type="compositionally biased region" description="Polar residues" evidence="1">
    <location>
        <begin position="26"/>
        <end position="43"/>
    </location>
</feature>
<dbReference type="GO" id="GO:0035023">
    <property type="term" value="P:regulation of Rho protein signal transduction"/>
    <property type="evidence" value="ECO:0007669"/>
    <property type="project" value="TreeGrafter"/>
</dbReference>